<evidence type="ECO:0000256" key="7">
    <source>
        <dbReference type="HAMAP-Rule" id="MF_00639"/>
    </source>
</evidence>
<keyword evidence="7" id="KW-0131">Cell cycle</keyword>
<dbReference type="PANTHER" id="PTHR43692">
    <property type="entry name" value="UDP-N-ACETYLMURAMOYLALANINE--D-GLUTAMATE LIGASE"/>
    <property type="match status" value="1"/>
</dbReference>
<comment type="pathway">
    <text evidence="2 7">Cell wall biogenesis; peptidoglycan biosynthesis.</text>
</comment>
<dbReference type="InterPro" id="IPR036615">
    <property type="entry name" value="Mur_ligase_C_dom_sf"/>
</dbReference>
<dbReference type="UniPathway" id="UPA00219"/>
<organism evidence="9 10">
    <name type="scientific">Candidatus Atelocyanobacterium thalassa isolate SIO64986</name>
    <dbReference type="NCBI Taxonomy" id="1527444"/>
    <lineage>
        <taxon>Bacteria</taxon>
        <taxon>Bacillati</taxon>
        <taxon>Cyanobacteriota</taxon>
        <taxon>Cyanophyceae</taxon>
        <taxon>Oscillatoriophycideae</taxon>
        <taxon>Chroococcales</taxon>
        <taxon>Aphanothecaceae</taxon>
        <taxon>Candidatus Atelocyanobacterium</taxon>
        <taxon>Candidatus Atelocyanobacterium thalassae</taxon>
    </lineage>
</organism>
<evidence type="ECO:0000256" key="5">
    <source>
        <dbReference type="ARBA" id="ARBA00022741"/>
    </source>
</evidence>
<dbReference type="GO" id="GO:0008764">
    <property type="term" value="F:UDP-N-acetylmuramoylalanine-D-glutamate ligase activity"/>
    <property type="evidence" value="ECO:0007669"/>
    <property type="project" value="UniProtKB-UniRule"/>
</dbReference>
<proteinExistence type="inferred from homology"/>
<dbReference type="NCBIfam" id="TIGR01087">
    <property type="entry name" value="murD"/>
    <property type="match status" value="1"/>
</dbReference>
<evidence type="ECO:0000256" key="1">
    <source>
        <dbReference type="ARBA" id="ARBA00004496"/>
    </source>
</evidence>
<keyword evidence="7" id="KW-0573">Peptidoglycan synthesis</keyword>
<dbReference type="EC" id="6.3.2.9" evidence="7"/>
<dbReference type="AlphaFoldDB" id="A0A086CID8"/>
<keyword evidence="5 7" id="KW-0547">Nucleotide-binding</keyword>
<keyword evidence="6 7" id="KW-0067">ATP-binding</keyword>
<dbReference type="InterPro" id="IPR013221">
    <property type="entry name" value="Mur_ligase_cen"/>
</dbReference>
<evidence type="ECO:0000313" key="9">
    <source>
        <dbReference type="EMBL" id="KFF41952.1"/>
    </source>
</evidence>
<comment type="catalytic activity">
    <reaction evidence="7">
        <text>UDP-N-acetyl-alpha-D-muramoyl-L-alanine + D-glutamate + ATP = UDP-N-acetyl-alpha-D-muramoyl-L-alanyl-D-glutamate + ADP + phosphate + H(+)</text>
        <dbReference type="Rhea" id="RHEA:16429"/>
        <dbReference type="ChEBI" id="CHEBI:15378"/>
        <dbReference type="ChEBI" id="CHEBI:29986"/>
        <dbReference type="ChEBI" id="CHEBI:30616"/>
        <dbReference type="ChEBI" id="CHEBI:43474"/>
        <dbReference type="ChEBI" id="CHEBI:83898"/>
        <dbReference type="ChEBI" id="CHEBI:83900"/>
        <dbReference type="ChEBI" id="CHEBI:456216"/>
        <dbReference type="EC" id="6.3.2.9"/>
    </reaction>
</comment>
<keyword evidence="7" id="KW-0132">Cell division</keyword>
<name>A0A086CID8_9CHRO</name>
<keyword evidence="7" id="KW-0133">Cell shape</keyword>
<dbReference type="Gene3D" id="3.90.190.20">
    <property type="entry name" value="Mur ligase, C-terminal domain"/>
    <property type="match status" value="1"/>
</dbReference>
<dbReference type="Proteomes" id="UP000028922">
    <property type="component" value="Unassembled WGS sequence"/>
</dbReference>
<dbReference type="PANTHER" id="PTHR43692:SF1">
    <property type="entry name" value="UDP-N-ACETYLMURAMOYLALANINE--D-GLUTAMATE LIGASE"/>
    <property type="match status" value="1"/>
</dbReference>
<keyword evidence="4 7" id="KW-0436">Ligase</keyword>
<reference evidence="9 10" key="1">
    <citation type="submission" date="2014-08" db="EMBL/GenBank/DDBJ databases">
        <title>Comparative genomics reveals surprising divergence of two closely related strains of uncultivated UCYN-A cyanobacteria.</title>
        <authorList>
            <person name="Bombar D."/>
            <person name="Heller P."/>
            <person name="Sanchez-Baracaldo P."/>
            <person name="Carter B.J."/>
            <person name="Zert J.P."/>
        </authorList>
    </citation>
    <scope>NUCLEOTIDE SEQUENCE [LARGE SCALE GENOMIC DNA]</scope>
</reference>
<keyword evidence="7" id="KW-0961">Cell wall biogenesis/degradation</keyword>
<dbReference type="GO" id="GO:0071555">
    <property type="term" value="P:cell wall organization"/>
    <property type="evidence" value="ECO:0007669"/>
    <property type="project" value="UniProtKB-KW"/>
</dbReference>
<dbReference type="InterPro" id="IPR036565">
    <property type="entry name" value="Mur-like_cat_sf"/>
</dbReference>
<comment type="subcellular location">
    <subcellularLocation>
        <location evidence="1 7">Cytoplasm</location>
    </subcellularLocation>
</comment>
<comment type="caution">
    <text evidence="9">The sequence shown here is derived from an EMBL/GenBank/DDBJ whole genome shotgun (WGS) entry which is preliminary data.</text>
</comment>
<evidence type="ECO:0000256" key="3">
    <source>
        <dbReference type="ARBA" id="ARBA00022490"/>
    </source>
</evidence>
<comment type="function">
    <text evidence="7">Cell wall formation. Catalyzes the addition of glutamate to the nucleotide precursor UDP-N-acetylmuramoyl-L-alanine (UMA).</text>
</comment>
<dbReference type="InterPro" id="IPR005762">
    <property type="entry name" value="MurD"/>
</dbReference>
<dbReference type="SUPFAM" id="SSF51984">
    <property type="entry name" value="MurCD N-terminal domain"/>
    <property type="match status" value="1"/>
</dbReference>
<dbReference type="GO" id="GO:0008360">
    <property type="term" value="P:regulation of cell shape"/>
    <property type="evidence" value="ECO:0007669"/>
    <property type="project" value="UniProtKB-KW"/>
</dbReference>
<dbReference type="eggNOG" id="COG0771">
    <property type="taxonomic scope" value="Bacteria"/>
</dbReference>
<feature type="binding site" evidence="7">
    <location>
        <begin position="113"/>
        <end position="119"/>
    </location>
    <ligand>
        <name>ATP</name>
        <dbReference type="ChEBI" id="CHEBI:30616"/>
    </ligand>
</feature>
<sequence length="457" mass="51385">MAIAYIIGLGKSGIAAARCLKQEGWKIIISDSKTSSELEDLQKKLRLEDITVKLLYEPTFQTSFLPELIIVSPGVPWDTSFLVEARLRKMTIIGELELSWRYLSSLPWLTITGTNGKTTTTRLIEAIFEQSLFSAVACGNIGYAASELALSKIKNQNIFKYDWIITEVSSYQCESSQTIRPTVGIWTSFTPDHLSRHKNLDNYYSIKASLLKNCKYQILNNDDYYLKKKSSYSWPNAYWTTVKGKENLPCDPLKGVYIEDGWIVAFKELMFPISLFKVPGLHNRQNLLMAVAAARIAGIDKKIISLAVENFNGVSHRLEPVITIDNIQFINDSKATNYDAAAMGLESVNAPVILIAGGKLKEGDDSKWIKLIKSKVSQVLLIGESAYVIAKRLQNANYYDYEVVQEIDIAVKRSFVLCKKLSCKVVLLSPACASFDQYKDFEDRGNHFKSLCKNLVS</sequence>
<evidence type="ECO:0000256" key="2">
    <source>
        <dbReference type="ARBA" id="ARBA00004752"/>
    </source>
</evidence>
<dbReference type="Pfam" id="PF21799">
    <property type="entry name" value="MurD-like_N"/>
    <property type="match status" value="1"/>
</dbReference>
<evidence type="ECO:0000256" key="4">
    <source>
        <dbReference type="ARBA" id="ARBA00022598"/>
    </source>
</evidence>
<comment type="similarity">
    <text evidence="7">Belongs to the MurCDEF family.</text>
</comment>
<dbReference type="SUPFAM" id="SSF53244">
    <property type="entry name" value="MurD-like peptide ligases, peptide-binding domain"/>
    <property type="match status" value="1"/>
</dbReference>
<dbReference type="GO" id="GO:0009252">
    <property type="term" value="P:peptidoglycan biosynthetic process"/>
    <property type="evidence" value="ECO:0007669"/>
    <property type="project" value="UniProtKB-UniRule"/>
</dbReference>
<keyword evidence="3 7" id="KW-0963">Cytoplasm</keyword>
<gene>
    <name evidence="7" type="primary">murD</name>
    <name evidence="9" type="ORF">ucyna2_00008</name>
</gene>
<accession>A0A086CID8</accession>
<dbReference type="Gene3D" id="3.40.1190.10">
    <property type="entry name" value="Mur-like, catalytic domain"/>
    <property type="match status" value="1"/>
</dbReference>
<dbReference type="GO" id="GO:0005524">
    <property type="term" value="F:ATP binding"/>
    <property type="evidence" value="ECO:0007669"/>
    <property type="project" value="UniProtKB-UniRule"/>
</dbReference>
<evidence type="ECO:0000259" key="8">
    <source>
        <dbReference type="Pfam" id="PF08245"/>
    </source>
</evidence>
<dbReference type="Pfam" id="PF08245">
    <property type="entry name" value="Mur_ligase_M"/>
    <property type="match status" value="1"/>
</dbReference>
<feature type="domain" description="Mur ligase central" evidence="8">
    <location>
        <begin position="111"/>
        <end position="294"/>
    </location>
</feature>
<dbReference type="STRING" id="1527444.ucyna2_00008"/>
<dbReference type="GO" id="GO:0051301">
    <property type="term" value="P:cell division"/>
    <property type="evidence" value="ECO:0007669"/>
    <property type="project" value="UniProtKB-KW"/>
</dbReference>
<evidence type="ECO:0000256" key="6">
    <source>
        <dbReference type="ARBA" id="ARBA00022840"/>
    </source>
</evidence>
<dbReference type="GO" id="GO:0005737">
    <property type="term" value="C:cytoplasm"/>
    <property type="evidence" value="ECO:0007669"/>
    <property type="project" value="UniProtKB-SubCell"/>
</dbReference>
<evidence type="ECO:0000313" key="10">
    <source>
        <dbReference type="Proteomes" id="UP000028922"/>
    </source>
</evidence>
<dbReference type="Gene3D" id="3.40.50.720">
    <property type="entry name" value="NAD(P)-binding Rossmann-like Domain"/>
    <property type="match status" value="1"/>
</dbReference>
<protein>
    <recommendedName>
        <fullName evidence="7">UDP-N-acetylmuramoylalanine--D-glutamate ligase</fullName>
        <ecNumber evidence="7">6.3.2.9</ecNumber>
    </recommendedName>
    <alternativeName>
        <fullName evidence="7">D-glutamic acid-adding enzyme</fullName>
    </alternativeName>
    <alternativeName>
        <fullName evidence="7">UDP-N-acetylmuramoyl-L-alanyl-D-glutamate synthetase</fullName>
    </alternativeName>
</protein>
<dbReference type="EMBL" id="JPSP01000001">
    <property type="protein sequence ID" value="KFF41952.1"/>
    <property type="molecule type" value="Genomic_DNA"/>
</dbReference>
<dbReference type="HAMAP" id="MF_00639">
    <property type="entry name" value="MurD"/>
    <property type="match status" value="1"/>
</dbReference>
<dbReference type="PATRIC" id="fig|1527444.3.peg.8"/>
<dbReference type="SUPFAM" id="SSF53623">
    <property type="entry name" value="MurD-like peptide ligases, catalytic domain"/>
    <property type="match status" value="1"/>
</dbReference>